<accession>A0A1X2F4E6</accession>
<evidence type="ECO:0000256" key="5">
    <source>
        <dbReference type="ARBA" id="ARBA00022801"/>
    </source>
</evidence>
<evidence type="ECO:0000313" key="20">
    <source>
        <dbReference type="Proteomes" id="UP000193317"/>
    </source>
</evidence>
<evidence type="ECO:0000256" key="9">
    <source>
        <dbReference type="ARBA" id="ARBA00022842"/>
    </source>
</evidence>
<keyword evidence="11 15" id="KW-0234">DNA repair</keyword>
<dbReference type="PANTHER" id="PTHR11070">
    <property type="entry name" value="UVRD / RECB / PCRA DNA HELICASE FAMILY MEMBER"/>
    <property type="match status" value="1"/>
</dbReference>
<evidence type="ECO:0000256" key="16">
    <source>
        <dbReference type="PROSITE-ProRule" id="PRU00560"/>
    </source>
</evidence>
<dbReference type="EC" id="3.1.11.5" evidence="15"/>
<dbReference type="Gene3D" id="3.90.320.10">
    <property type="match status" value="1"/>
</dbReference>
<reference evidence="19 20" key="1">
    <citation type="submission" date="2016-01" db="EMBL/GenBank/DDBJ databases">
        <title>The new phylogeny of the genus Mycobacterium.</title>
        <authorList>
            <person name="Tarcisio F."/>
            <person name="Conor M."/>
            <person name="Antonella G."/>
            <person name="Elisabetta G."/>
            <person name="Giulia F.S."/>
            <person name="Sara T."/>
            <person name="Anna F."/>
            <person name="Clotilde B."/>
            <person name="Roberto B."/>
            <person name="Veronica D.S."/>
            <person name="Fabio R."/>
            <person name="Monica P."/>
            <person name="Olivier J."/>
            <person name="Enrico T."/>
            <person name="Nicola S."/>
        </authorList>
    </citation>
    <scope>NUCLEOTIDE SEQUENCE [LARGE SCALE GENOMIC DNA]</scope>
    <source>
        <strain evidence="19 20">DSM 44166</strain>
    </source>
</reference>
<dbReference type="InterPro" id="IPR014017">
    <property type="entry name" value="DNA_helicase_UvrD-like_C"/>
</dbReference>
<keyword evidence="7 15" id="KW-0269">Exonuclease</keyword>
<comment type="similarity">
    <text evidence="15">Belongs to the helicase family. UvrD subfamily.</text>
</comment>
<dbReference type="EC" id="5.6.2.4" evidence="15"/>
<dbReference type="Gene3D" id="3.40.50.300">
    <property type="entry name" value="P-loop containing nucleotide triphosphate hydrolases"/>
    <property type="match status" value="3"/>
</dbReference>
<dbReference type="Proteomes" id="UP000193317">
    <property type="component" value="Unassembled WGS sequence"/>
</dbReference>
<comment type="function">
    <text evidence="15">A helicase/nuclease that prepares dsDNA breaks (DSB) for recombinational DNA repair. Binds to DSBs and unwinds DNA via a highly rapid and processive ATP-dependent bidirectional helicase activity. Unwinds dsDNA until it encounters a Chi (crossover hotspot instigator) sequence from the 3' direction. Cuts ssDNA a few nucleotides 3' to the Chi site. The properties and activities of the enzyme are changed at Chi. The Chi-altered holoenzyme produces a long 3'-ssDNA overhang and facilitates RecA-binding to the ssDNA for homologous DNA recombination and repair. Holoenzyme degrades any linearized DNA that is unable to undergo homologous recombination. In the holoenzyme this subunit contributes ATPase, 3'-5' helicase, exonuclease activity and loads RecA onto ssDNA.</text>
</comment>
<dbReference type="GO" id="GO:0043138">
    <property type="term" value="F:3'-5' DNA helicase activity"/>
    <property type="evidence" value="ECO:0007669"/>
    <property type="project" value="UniProtKB-UniRule"/>
</dbReference>
<dbReference type="InterPro" id="IPR038726">
    <property type="entry name" value="PDDEXK_AddAB-type"/>
</dbReference>
<dbReference type="Gene3D" id="1.10.3170.10">
    <property type="entry name" value="Recbcd, chain B, domain 2"/>
    <property type="match status" value="1"/>
</dbReference>
<comment type="domain">
    <text evidence="15">The C-terminal domain has nuclease activity and interacts with RecD. It interacts with RecA, facilitating its loading onto ssDNA.</text>
</comment>
<comment type="subunit">
    <text evidence="15">Heterotrimer of RecB, RecC and RecD. All subunits contribute to DNA-binding. Interacts with RecA.</text>
</comment>
<evidence type="ECO:0000256" key="15">
    <source>
        <dbReference type="HAMAP-Rule" id="MF_01485"/>
    </source>
</evidence>
<dbReference type="InterPro" id="IPR011335">
    <property type="entry name" value="Restrct_endonuc-II-like"/>
</dbReference>
<keyword evidence="4 15" id="KW-0227">DNA damage</keyword>
<dbReference type="Pfam" id="PF13361">
    <property type="entry name" value="UvrD_C"/>
    <property type="match status" value="1"/>
</dbReference>
<dbReference type="InterPro" id="IPR011604">
    <property type="entry name" value="PDDEXK-like_dom_sf"/>
</dbReference>
<dbReference type="GO" id="GO:0009338">
    <property type="term" value="C:exodeoxyribonuclease V complex"/>
    <property type="evidence" value="ECO:0007669"/>
    <property type="project" value="TreeGrafter"/>
</dbReference>
<dbReference type="PROSITE" id="PS51198">
    <property type="entry name" value="UVRD_HELICASE_ATP_BIND"/>
    <property type="match status" value="1"/>
</dbReference>
<keyword evidence="5 15" id="KW-0378">Hydrolase</keyword>
<dbReference type="GO" id="GO:0005829">
    <property type="term" value="C:cytosol"/>
    <property type="evidence" value="ECO:0007669"/>
    <property type="project" value="TreeGrafter"/>
</dbReference>
<keyword evidence="8 15" id="KW-0067">ATP-binding</keyword>
<dbReference type="InterPro" id="IPR004586">
    <property type="entry name" value="RecB"/>
</dbReference>
<dbReference type="PANTHER" id="PTHR11070:SF23">
    <property type="entry name" value="RECBCD ENZYME SUBUNIT RECB"/>
    <property type="match status" value="1"/>
</dbReference>
<evidence type="ECO:0000259" key="17">
    <source>
        <dbReference type="PROSITE" id="PS51198"/>
    </source>
</evidence>
<evidence type="ECO:0000256" key="10">
    <source>
        <dbReference type="ARBA" id="ARBA00023125"/>
    </source>
</evidence>
<dbReference type="AlphaFoldDB" id="A0A1X2F4E6"/>
<evidence type="ECO:0000259" key="18">
    <source>
        <dbReference type="PROSITE" id="PS51217"/>
    </source>
</evidence>
<protein>
    <recommendedName>
        <fullName evidence="15">RecBCD enzyme subunit RecB</fullName>
        <ecNumber evidence="15">3.1.11.5</ecNumber>
        <ecNumber evidence="15">5.6.2.4</ecNumber>
    </recommendedName>
    <alternativeName>
        <fullName evidence="15">DNA 3'-5' helicase subunit RecB</fullName>
    </alternativeName>
    <alternativeName>
        <fullName evidence="15">Exonuclease V subunit RecB</fullName>
        <shortName evidence="15">ExoV subunit RecB</shortName>
    </alternativeName>
    <alternativeName>
        <fullName evidence="15">Helicase/nuclease RecBCD subunit RecB</fullName>
    </alternativeName>
</protein>
<dbReference type="GO" id="GO:0000287">
    <property type="term" value="F:magnesium ion binding"/>
    <property type="evidence" value="ECO:0007669"/>
    <property type="project" value="UniProtKB-UniRule"/>
</dbReference>
<comment type="cofactor">
    <cofactor evidence="15">
        <name>Mg(2+)</name>
        <dbReference type="ChEBI" id="CHEBI:18420"/>
    </cofactor>
    <text evidence="15">Binds 1 Mg(2+) ion per subunit.</text>
</comment>
<keyword evidence="2 15" id="KW-0479">Metal-binding</keyword>
<dbReference type="OrthoDB" id="9810135at2"/>
<feature type="binding site" evidence="15">
    <location>
        <position position="976"/>
    </location>
    <ligand>
        <name>Mg(2+)</name>
        <dbReference type="ChEBI" id="CHEBI:18420"/>
    </ligand>
</feature>
<dbReference type="GO" id="GO:0008854">
    <property type="term" value="F:exodeoxyribonuclease V activity"/>
    <property type="evidence" value="ECO:0007669"/>
    <property type="project" value="UniProtKB-EC"/>
</dbReference>
<feature type="domain" description="UvrD-like helicase ATP-binding" evidence="17">
    <location>
        <begin position="1"/>
        <end position="326"/>
    </location>
</feature>
<dbReference type="SUPFAM" id="SSF52980">
    <property type="entry name" value="Restriction endonuclease-like"/>
    <property type="match status" value="1"/>
</dbReference>
<comment type="domain">
    <text evidence="15">The N-terminal DNA-binding domain is a ssDNA-dependent ATPase and has ATP-dependent 3'-5' helicase function. This domain interacts with RecC.</text>
</comment>
<dbReference type="Pfam" id="PF12705">
    <property type="entry name" value="PDDEXK_1"/>
    <property type="match status" value="1"/>
</dbReference>
<feature type="domain" description="UvrD-like helicase C-terminal" evidence="18">
    <location>
        <begin position="356"/>
        <end position="613"/>
    </location>
</feature>
<keyword evidence="9 15" id="KW-0460">Magnesium</keyword>
<dbReference type="GO" id="GO:0003677">
    <property type="term" value="F:DNA binding"/>
    <property type="evidence" value="ECO:0007669"/>
    <property type="project" value="UniProtKB-UniRule"/>
</dbReference>
<evidence type="ECO:0000256" key="6">
    <source>
        <dbReference type="ARBA" id="ARBA00022806"/>
    </source>
</evidence>
<keyword evidence="20" id="KW-1185">Reference proteome</keyword>
<organism evidence="19 20">
    <name type="scientific">Mycobacterium szulgai</name>
    <dbReference type="NCBI Taxonomy" id="1787"/>
    <lineage>
        <taxon>Bacteria</taxon>
        <taxon>Bacillati</taxon>
        <taxon>Actinomycetota</taxon>
        <taxon>Actinomycetes</taxon>
        <taxon>Mycobacteriales</taxon>
        <taxon>Mycobacteriaceae</taxon>
        <taxon>Mycobacterium</taxon>
    </lineage>
</organism>
<comment type="catalytic activity">
    <reaction evidence="13 15">
        <text>Couples ATP hydrolysis with the unwinding of duplex DNA by translocating in the 3'-5' direction.</text>
        <dbReference type="EC" id="5.6.2.4"/>
    </reaction>
</comment>
<evidence type="ECO:0000256" key="4">
    <source>
        <dbReference type="ARBA" id="ARBA00022763"/>
    </source>
</evidence>
<comment type="caution">
    <text evidence="19">The sequence shown here is derived from an EMBL/GenBank/DDBJ whole genome shotgun (WGS) entry which is preliminary data.</text>
</comment>
<evidence type="ECO:0000256" key="2">
    <source>
        <dbReference type="ARBA" id="ARBA00022723"/>
    </source>
</evidence>
<evidence type="ECO:0000313" key="19">
    <source>
        <dbReference type="EMBL" id="ORX12879.1"/>
    </source>
</evidence>
<dbReference type="Pfam" id="PF00580">
    <property type="entry name" value="UvrD-helicase"/>
    <property type="match status" value="1"/>
</dbReference>
<comment type="catalytic activity">
    <reaction evidence="14 15">
        <text>ATP + H2O = ADP + phosphate + H(+)</text>
        <dbReference type="Rhea" id="RHEA:13065"/>
        <dbReference type="ChEBI" id="CHEBI:15377"/>
        <dbReference type="ChEBI" id="CHEBI:15378"/>
        <dbReference type="ChEBI" id="CHEBI:30616"/>
        <dbReference type="ChEBI" id="CHEBI:43474"/>
        <dbReference type="ChEBI" id="CHEBI:456216"/>
        <dbReference type="EC" id="5.6.2.4"/>
    </reaction>
</comment>
<dbReference type="SUPFAM" id="SSF52540">
    <property type="entry name" value="P-loop containing nucleoside triphosphate hydrolases"/>
    <property type="match status" value="1"/>
</dbReference>
<dbReference type="InterPro" id="IPR014016">
    <property type="entry name" value="UvrD-like_ATP-bd"/>
</dbReference>
<feature type="region of interest" description="Nuclease activity, interacts with RecD and RecA" evidence="15">
    <location>
        <begin position="776"/>
        <end position="1093"/>
    </location>
</feature>
<name>A0A1X2F4E6_MYCSZ</name>
<evidence type="ECO:0000256" key="12">
    <source>
        <dbReference type="ARBA" id="ARBA00023235"/>
    </source>
</evidence>
<dbReference type="InterPro" id="IPR000212">
    <property type="entry name" value="DNA_helicase_UvrD/REP"/>
</dbReference>
<dbReference type="GO" id="GO:0005524">
    <property type="term" value="F:ATP binding"/>
    <property type="evidence" value="ECO:0007669"/>
    <property type="project" value="UniProtKB-UniRule"/>
</dbReference>
<keyword evidence="3 15" id="KW-0547">Nucleotide-binding</keyword>
<feature type="binding site" evidence="16">
    <location>
        <begin position="21"/>
        <end position="28"/>
    </location>
    <ligand>
        <name>ATP</name>
        <dbReference type="ChEBI" id="CHEBI:30616"/>
    </ligand>
</feature>
<keyword evidence="10 15" id="KW-0238">DNA-binding</keyword>
<feature type="region of interest" description="DNA-binding and helicase activity, interacts with RecC" evidence="15">
    <location>
        <begin position="1"/>
        <end position="759"/>
    </location>
</feature>
<dbReference type="HAMAP" id="MF_01485">
    <property type="entry name" value="RecB"/>
    <property type="match status" value="1"/>
</dbReference>
<feature type="binding site" evidence="15">
    <location>
        <position position="990"/>
    </location>
    <ligand>
        <name>Mg(2+)</name>
        <dbReference type="ChEBI" id="CHEBI:18420"/>
    </ligand>
</feature>
<evidence type="ECO:0000256" key="11">
    <source>
        <dbReference type="ARBA" id="ARBA00023204"/>
    </source>
</evidence>
<dbReference type="EMBL" id="LQPW01000031">
    <property type="protein sequence ID" value="ORX12879.1"/>
    <property type="molecule type" value="Genomic_DNA"/>
</dbReference>
<evidence type="ECO:0000256" key="3">
    <source>
        <dbReference type="ARBA" id="ARBA00022741"/>
    </source>
</evidence>
<dbReference type="CDD" id="cd22352">
    <property type="entry name" value="RecB_C-like"/>
    <property type="match status" value="1"/>
</dbReference>
<dbReference type="NCBIfam" id="TIGR00609">
    <property type="entry name" value="recB"/>
    <property type="match status" value="1"/>
</dbReference>
<dbReference type="GO" id="GO:0000724">
    <property type="term" value="P:double-strand break repair via homologous recombination"/>
    <property type="evidence" value="ECO:0007669"/>
    <property type="project" value="UniProtKB-UniRule"/>
</dbReference>
<dbReference type="GO" id="GO:0016887">
    <property type="term" value="F:ATP hydrolysis activity"/>
    <property type="evidence" value="ECO:0007669"/>
    <property type="project" value="RHEA"/>
</dbReference>
<keyword evidence="12 15" id="KW-0413">Isomerase</keyword>
<comment type="miscellaneous">
    <text evidence="15">In the RecBCD complex, RecB has a slow 3'-5' helicase, an exonuclease activity and loads RecA onto ssDNA, RecD has a fast 5'-3' helicase activity, while RecC stimulates the ATPase and processivity of the RecB helicase and contributes to recognition of the Chi site.</text>
</comment>
<evidence type="ECO:0000256" key="7">
    <source>
        <dbReference type="ARBA" id="ARBA00022839"/>
    </source>
</evidence>
<dbReference type="Gene3D" id="1.10.486.10">
    <property type="entry name" value="PCRA, domain 4"/>
    <property type="match status" value="1"/>
</dbReference>
<evidence type="ECO:0000256" key="13">
    <source>
        <dbReference type="ARBA" id="ARBA00034617"/>
    </source>
</evidence>
<comment type="catalytic activity">
    <reaction evidence="15">
        <text>Exonucleolytic cleavage (in the presence of ATP) in either 5'- to 3'- or 3'- to 5'-direction to yield 5'-phosphooligonucleotides.</text>
        <dbReference type="EC" id="3.1.11.5"/>
    </reaction>
</comment>
<sequence length="1093" mass="119192">MERFDLQGALPEIGSTTVLEASAGTGKTFALAGLVTRYLAETGVTLDEMLLITFNRAASRELRERVRDQIVATVAALDGRLPPASDLVEHLVRGSGPELATRRARLRDALANFDAATIATTHEFCGSVLKSLGVAGDTDTGLTLLEDLDDLVTEIVDDRYLAHFGRNEDEPVLSYGQALSLAREVVNDPCAQLRPLDPEPDSEAAVRLRFATEVVDELEQRKRRLRILGYDDLLTRLAKALEAEDSPARERMRRRWRIVLVDEFQDTDPIQWRVLECAFHGHSALILIGDPKQAIYGFRGGDIHTYLKAARSADARYTLGVNWRSDEVLVQSLQSVLRGATLGHPEIVVHDVDARHSGHRLAGAPHQQPFRLRIVTRPTVGYEGTANVPIDVLRRHIPTDLAVDIAALLASGATFDGKPVAAGHIAVIVEHHRDARACRDALAAAGIPAIYTGDTDVFASQAARDWLCLLEAFDAPQRSGLVRAAACTMFFGETAETLAAQGDTLTDRVAGTLRQWTDQARQRGVAAVFEAAQLAGMGRRVLAQRGGERHMTDLAHIAQLLHEIAHRQRYGLPALRDWLRKQCDGRSGAIEHNRRLDSDAAAVQIMTVFVAKGLQFPIVYLPFMFNRHVRSDDILLYHDQTDTRCLYIGGSRRSPARREVEELNRIEAARDNIRLTYVALTRAQSQLVAWWAPTKDEVNGGLSRLLRGRGIGDPQVPDGCDPRISDEEAGAVFAQWEAGGGPAVEVSTIVPSAAPYAVAPAAGLAVRHFHRTIDTAWRRTSYSALVRDAQAVDVVSEPEVEVRDDEVEATVVTAPRAGADIVSPLADMPSGATFGSLVHAVLETADPHAPDLTGELSEQVRQHIGWWPIDTGTPDPAPVLGAALVPMQDTSLGPLAAGLTLREIGKRDRLRELDFEIPLAGGDLRGQVPDVSLADVGSLLRLHLPADDPLFSYADRLSSAALGRQSLRGYLAGSIDVVLRLPGQQYLVVDYKTNNLGPTAADYSFPRLAEAMLHSDYPLQALLYTVVLHRFLRWRQPGYEPARHVGGVLYLFVRGMCGAQTPVTDGHPAGVFSWFPPAQLVVAVSDLLDAGGP</sequence>
<evidence type="ECO:0000256" key="14">
    <source>
        <dbReference type="ARBA" id="ARBA00048988"/>
    </source>
</evidence>
<proteinExistence type="inferred from homology"/>
<dbReference type="RefSeq" id="WP_085669980.1">
    <property type="nucleotide sequence ID" value="NZ_JACKRU010000158.1"/>
</dbReference>
<evidence type="ECO:0000256" key="8">
    <source>
        <dbReference type="ARBA" id="ARBA00022840"/>
    </source>
</evidence>
<keyword evidence="1 15" id="KW-0540">Nuclease</keyword>
<gene>
    <name evidence="15" type="primary">recB</name>
    <name evidence="19" type="ORF">AWC27_22910</name>
</gene>
<keyword evidence="6 15" id="KW-0347">Helicase</keyword>
<evidence type="ECO:0000256" key="1">
    <source>
        <dbReference type="ARBA" id="ARBA00022722"/>
    </source>
</evidence>
<dbReference type="InterPro" id="IPR027417">
    <property type="entry name" value="P-loop_NTPase"/>
</dbReference>
<feature type="active site" description="For nuclease activity" evidence="15">
    <location>
        <position position="990"/>
    </location>
</feature>
<feature type="binding site" evidence="15">
    <location>
        <position position="839"/>
    </location>
    <ligand>
        <name>Mg(2+)</name>
        <dbReference type="ChEBI" id="CHEBI:18420"/>
    </ligand>
</feature>
<dbReference type="PROSITE" id="PS51217">
    <property type="entry name" value="UVRD_HELICASE_CTER"/>
    <property type="match status" value="1"/>
</dbReference>